<organism evidence="1">
    <name type="scientific">marine sediment metagenome</name>
    <dbReference type="NCBI Taxonomy" id="412755"/>
    <lineage>
        <taxon>unclassified sequences</taxon>
        <taxon>metagenomes</taxon>
        <taxon>ecological metagenomes</taxon>
    </lineage>
</organism>
<evidence type="ECO:0000313" key="1">
    <source>
        <dbReference type="EMBL" id="KKN29781.1"/>
    </source>
</evidence>
<accession>A0A0F9RXZ6</accession>
<dbReference type="AlphaFoldDB" id="A0A0F9RXZ6"/>
<proteinExistence type="predicted"/>
<dbReference type="EMBL" id="LAZR01002459">
    <property type="protein sequence ID" value="KKN29781.1"/>
    <property type="molecule type" value="Genomic_DNA"/>
</dbReference>
<gene>
    <name evidence="1" type="ORF">LCGC14_0840790</name>
</gene>
<reference evidence="1" key="1">
    <citation type="journal article" date="2015" name="Nature">
        <title>Complex archaea that bridge the gap between prokaryotes and eukaryotes.</title>
        <authorList>
            <person name="Spang A."/>
            <person name="Saw J.H."/>
            <person name="Jorgensen S.L."/>
            <person name="Zaremba-Niedzwiedzka K."/>
            <person name="Martijn J."/>
            <person name="Lind A.E."/>
            <person name="van Eijk R."/>
            <person name="Schleper C."/>
            <person name="Guy L."/>
            <person name="Ettema T.J."/>
        </authorList>
    </citation>
    <scope>NUCLEOTIDE SEQUENCE</scope>
</reference>
<sequence length="62" mass="7072">MNKFNVHDILRAVLIVLVSLLAFFARGIHNQQADISIRLRIVEKNQVKIMTVLGIEPYSLDP</sequence>
<comment type="caution">
    <text evidence="1">The sequence shown here is derived from an EMBL/GenBank/DDBJ whole genome shotgun (WGS) entry which is preliminary data.</text>
</comment>
<name>A0A0F9RXZ6_9ZZZZ</name>
<protein>
    <submittedName>
        <fullName evidence="1">Uncharacterized protein</fullName>
    </submittedName>
</protein>